<reference evidence="1" key="1">
    <citation type="submission" date="2023-05" db="EMBL/GenBank/DDBJ databases">
        <title>Whole genome sequence of Commensalibacter sp.</title>
        <authorList>
            <person name="Charoenyingcharoen P."/>
            <person name="Yukphan P."/>
        </authorList>
    </citation>
    <scope>NUCLEOTIDE SEQUENCE</scope>
    <source>
        <strain evidence="1">TBRC 10068</strain>
    </source>
</reference>
<accession>A0ABT6Q7D0</accession>
<name>A0ABT6Q7D0_9PROT</name>
<proteinExistence type="predicted"/>
<evidence type="ECO:0000313" key="2">
    <source>
        <dbReference type="Proteomes" id="UP001431775"/>
    </source>
</evidence>
<dbReference type="RefSeq" id="WP_281462435.1">
    <property type="nucleotide sequence ID" value="NZ_JASBAN010000001.1"/>
</dbReference>
<sequence length="118" mass="13410">MIYPSCIHAQSSLFFGTNATGSMGYLQIKKIPLNQLYSILEIKNVHCGAYVSGYTKQQGNRFVIHTDVPDPRKDDLHQCQVTFIHTNQNITIVKEENCNEWHGISCPFTSLQFSSMIK</sequence>
<organism evidence="1 2">
    <name type="scientific">Commensalibacter nepenthis</name>
    <dbReference type="NCBI Taxonomy" id="3043872"/>
    <lineage>
        <taxon>Bacteria</taxon>
        <taxon>Pseudomonadati</taxon>
        <taxon>Pseudomonadota</taxon>
        <taxon>Alphaproteobacteria</taxon>
        <taxon>Acetobacterales</taxon>
        <taxon>Acetobacteraceae</taxon>
    </lineage>
</organism>
<comment type="caution">
    <text evidence="1">The sequence shown here is derived from an EMBL/GenBank/DDBJ whole genome shotgun (WGS) entry which is preliminary data.</text>
</comment>
<dbReference type="Proteomes" id="UP001431775">
    <property type="component" value="Unassembled WGS sequence"/>
</dbReference>
<evidence type="ECO:0000313" key="1">
    <source>
        <dbReference type="EMBL" id="MDI2112808.1"/>
    </source>
</evidence>
<gene>
    <name evidence="1" type="ORF">QJV33_05845</name>
</gene>
<protein>
    <submittedName>
        <fullName evidence="1">Uncharacterized protein</fullName>
    </submittedName>
</protein>
<dbReference type="EMBL" id="JASBAN010000001">
    <property type="protein sequence ID" value="MDI2112808.1"/>
    <property type="molecule type" value="Genomic_DNA"/>
</dbReference>
<keyword evidence="2" id="KW-1185">Reference proteome</keyword>